<dbReference type="GO" id="GO:0030170">
    <property type="term" value="F:pyridoxal phosphate binding"/>
    <property type="evidence" value="ECO:0007669"/>
    <property type="project" value="InterPro"/>
</dbReference>
<dbReference type="PANTHER" id="PTHR43094">
    <property type="entry name" value="AMINOTRANSFERASE"/>
    <property type="match status" value="1"/>
</dbReference>
<evidence type="ECO:0000256" key="3">
    <source>
        <dbReference type="RuleBase" id="RU003560"/>
    </source>
</evidence>
<evidence type="ECO:0000313" key="5">
    <source>
        <dbReference type="EMBL" id="RDW26351.1"/>
    </source>
</evidence>
<dbReference type="SUPFAM" id="SSF53383">
    <property type="entry name" value="PLP-dependent transferases"/>
    <property type="match status" value="1"/>
</dbReference>
<evidence type="ECO:0000313" key="7">
    <source>
        <dbReference type="Proteomes" id="UP000256601"/>
    </source>
</evidence>
<dbReference type="GO" id="GO:0005829">
    <property type="term" value="C:cytosol"/>
    <property type="evidence" value="ECO:0007669"/>
    <property type="project" value="TreeGrafter"/>
</dbReference>
<dbReference type="GO" id="GO:0008483">
    <property type="term" value="F:transaminase activity"/>
    <property type="evidence" value="ECO:0007669"/>
    <property type="project" value="InterPro"/>
</dbReference>
<dbReference type="CDD" id="cd00610">
    <property type="entry name" value="OAT_like"/>
    <property type="match status" value="1"/>
</dbReference>
<proteinExistence type="inferred from homology"/>
<dbReference type="eggNOG" id="KOG1404">
    <property type="taxonomic scope" value="Eukaryota"/>
</dbReference>
<name>A0A1D8N9T1_YARLL</name>
<dbReference type="Proteomes" id="UP000182444">
    <property type="component" value="Chromosome 1C"/>
</dbReference>
<gene>
    <name evidence="5" type="ORF">B0I71DRAFT_130976</name>
    <name evidence="4" type="ORF">YALI1_C07360g</name>
</gene>
<dbReference type="VEuPathDB" id="FungiDB:YALI1_C07360g"/>
<evidence type="ECO:0000256" key="1">
    <source>
        <dbReference type="ARBA" id="ARBA00008954"/>
    </source>
</evidence>
<dbReference type="EMBL" id="KZ858981">
    <property type="protein sequence ID" value="RDW26351.1"/>
    <property type="molecule type" value="Genomic_DNA"/>
</dbReference>
<dbReference type="EMBL" id="CP017555">
    <property type="protein sequence ID" value="AOW02389.1"/>
    <property type="molecule type" value="Genomic_DNA"/>
</dbReference>
<dbReference type="InterPro" id="IPR015424">
    <property type="entry name" value="PyrdxlP-dep_Trfase"/>
</dbReference>
<reference evidence="5 7" key="2">
    <citation type="submission" date="2018-07" db="EMBL/GenBank/DDBJ databases">
        <title>Draft Genome Assemblies for Five Robust Yarrowia lipolytica Strains Exhibiting High Lipid Production and Pentose Sugar Utilization and Sugar Alcohol Secretion from Undetoxified Lignocellulosic Biomass Hydrolysates.</title>
        <authorList>
            <consortium name="DOE Joint Genome Institute"/>
            <person name="Walker C."/>
            <person name="Ryu S."/>
            <person name="Na H."/>
            <person name="Zane M."/>
            <person name="LaButti K."/>
            <person name="Lipzen A."/>
            <person name="Haridas S."/>
            <person name="Barry K."/>
            <person name="Grigoriev I.V."/>
            <person name="Quarterman J."/>
            <person name="Slininger P."/>
            <person name="Dien B."/>
            <person name="Trinh C.T."/>
        </authorList>
    </citation>
    <scope>NUCLEOTIDE SEQUENCE [LARGE SCALE GENOMIC DNA]</scope>
    <source>
        <strain evidence="5 7">YB392</strain>
    </source>
</reference>
<dbReference type="Gene3D" id="3.90.1150.10">
    <property type="entry name" value="Aspartate Aminotransferase, domain 1"/>
    <property type="match status" value="1"/>
</dbReference>
<evidence type="ECO:0000256" key="2">
    <source>
        <dbReference type="ARBA" id="ARBA00022898"/>
    </source>
</evidence>
<dbReference type="PANTHER" id="PTHR43094:SF1">
    <property type="entry name" value="AMINOTRANSFERASE CLASS-III"/>
    <property type="match status" value="1"/>
</dbReference>
<dbReference type="InterPro" id="IPR015421">
    <property type="entry name" value="PyrdxlP-dep_Trfase_major"/>
</dbReference>
<dbReference type="Proteomes" id="UP000256601">
    <property type="component" value="Unassembled WGS sequence"/>
</dbReference>
<dbReference type="Pfam" id="PF00202">
    <property type="entry name" value="Aminotran_3"/>
    <property type="match status" value="1"/>
</dbReference>
<evidence type="ECO:0000313" key="4">
    <source>
        <dbReference type="EMBL" id="AOW02389.1"/>
    </source>
</evidence>
<keyword evidence="5" id="KW-0808">Transferase</keyword>
<dbReference type="AlphaFoldDB" id="A0A1D8N9T1"/>
<evidence type="ECO:0000313" key="6">
    <source>
        <dbReference type="Proteomes" id="UP000182444"/>
    </source>
</evidence>
<dbReference type="VEuPathDB" id="FungiDB:YALI0_C05709g"/>
<keyword evidence="2 3" id="KW-0663">Pyridoxal phosphate</keyword>
<dbReference type="InterPro" id="IPR005814">
    <property type="entry name" value="Aminotrans_3"/>
</dbReference>
<dbReference type="KEGG" id="yli:2910107"/>
<dbReference type="InterPro" id="IPR015422">
    <property type="entry name" value="PyrdxlP-dep_Trfase_small"/>
</dbReference>
<sequence length="509" mass="55434">MGLSHLTCLEQQVVATPTYGLRLCVTEPVEPMLLPKADDYPTSIANTDSPIAPLTMSIFQNAVNADLPRAIAGKGSYLTLENPKTGAQYDILDGSSGAAVAAVGHNHPRIVQAMQHCAGLPYIFTHAVGSKQADDLAELILSKSNGAFSRALFLNSGSEANETAMKIATQFFYEQGQTQRCNFISRDFSYHGNTLGSLSLGGFKSRQVPYKEILNSKAFHKVSTCFPYRHQKDGQTEEQYTQMLLDELDAKFQELGPDTVIAFVCETVIGATLGAVPPSKGYISGCRDICHKYGALFLLDEVMCGMGRTGTYHAWEPEFEAGTGGPDIQTVAKVLGGGYVPLAGVLLSPKVFDVFQKGSGIVYGHQTYQDHVFATGVALEIQRLIFDQNLIEECFEMGKYLGMALKRKFADNPYVGDVRGRGLFWDVEFVADKATKEVFPASMNLAGIMHVRCIENGAHFLKGKGTIDSVLGDHMMVSPAYTVTRVEIDRMIDVLANTLAEVLAENGYN</sequence>
<protein>
    <submittedName>
        <fullName evidence="5">Pyridoxal phosphate-dependent transferase</fullName>
    </submittedName>
</protein>
<reference evidence="4 6" key="1">
    <citation type="journal article" date="2016" name="PLoS ONE">
        <title>Sequence Assembly of Yarrowia lipolytica Strain W29/CLIB89 Shows Transposable Element Diversity.</title>
        <authorList>
            <person name="Magnan C."/>
            <person name="Yu J."/>
            <person name="Chang I."/>
            <person name="Jahn E."/>
            <person name="Kanomata Y."/>
            <person name="Wu J."/>
            <person name="Zeller M."/>
            <person name="Oakes M."/>
            <person name="Baldi P."/>
            <person name="Sandmeyer S."/>
        </authorList>
    </citation>
    <scope>NUCLEOTIDE SEQUENCE [LARGE SCALE GENOMIC DNA]</scope>
    <source>
        <strain evidence="4">CLIB89</strain>
        <strain evidence="6">CLIB89(W29)</strain>
    </source>
</reference>
<comment type="similarity">
    <text evidence="1 3">Belongs to the class-III pyridoxal-phosphate-dependent aminotransferase family.</text>
</comment>
<organism evidence="4 6">
    <name type="scientific">Yarrowia lipolytica</name>
    <name type="common">Candida lipolytica</name>
    <dbReference type="NCBI Taxonomy" id="4952"/>
    <lineage>
        <taxon>Eukaryota</taxon>
        <taxon>Fungi</taxon>
        <taxon>Dikarya</taxon>
        <taxon>Ascomycota</taxon>
        <taxon>Saccharomycotina</taxon>
        <taxon>Dipodascomycetes</taxon>
        <taxon>Dipodascales</taxon>
        <taxon>Dipodascales incertae sedis</taxon>
        <taxon>Yarrowia</taxon>
    </lineage>
</organism>
<dbReference type="Gene3D" id="3.40.640.10">
    <property type="entry name" value="Type I PLP-dependent aspartate aminotransferase-like (Major domain)"/>
    <property type="match status" value="1"/>
</dbReference>
<accession>A0A1D8N9T1</accession>